<dbReference type="SMART" id="SM00387">
    <property type="entry name" value="HATPase_c"/>
    <property type="match status" value="1"/>
</dbReference>
<dbReference type="PANTHER" id="PTHR45528:SF1">
    <property type="entry name" value="SENSOR HISTIDINE KINASE CPXA"/>
    <property type="match status" value="1"/>
</dbReference>
<sequence>MKLVKKRIDLILLSFGIIFLFTGFIQLFFVDQKSENRFQSLVQNNVTQAISKAREEQKEVFDLLQTNASFGDFALDKNFPYYIYKGDSLIFWSNSKFIPDPSPRLNKEREELIEYNKNLGLLVRSPFTTSNDKYEVISSIWLYENSIDPAISSGFDYGIFRNVAAGIKSLPVSGTYQILDREGNPLFYVLPVDQPSTFKFEATPLTRTIFFIGLIFLTIFSGLKIYQLHNENRFISCAVWLIGAAIGLRLFLHWLDLPWALLPETWAPRYLLVPPGFGDMIITGFILTIVLALFALWQLEVITYSSIRRMKNWARSVASVSMILLTVLICYLCYVDIQRIYDNATIGLNYSLKLTSVKLGTYVFLFMLYGVFFLGCHLLINFYTRLQPKFRLGFLHWLYGTILSGMVFFYFGIKLWIWIIPCLYILWAYFLRLPRYFYILRFKTFIYFLSGAFAFTFMLFSLVKYQDDTANAQEREKFAKKLLQQKDLKAEMLLNQFNNMIQNDSNLANAFEQSIFTYETLNHRIKDSLLSPYFDVYKVQLQAFTTGGKPIGNDTSLNLSKTYGKYASSANKTEFSNLFYHKGDPNKYILFSEISKKNIVRGVLMLEISYFTSDLKKTAEKIPENSLITPSGMTSYSYALFDKNHQVIYKEGDFDYSKDLALHILEWGEEHSQNIGDRVYQHYIFKDKEGNTAVLTHPTDFYREVLSGFSYLFLIALLGTVVLLTLLGILSGFRMYKMSFSSKIQFFLNLAFLVPLTIIILLTLGVVIASFISLQNRSLQENSQNVANTVNLHYQNYMQGKSSRAYLEEQLSNLALSSDFEICLFDTKGKIQYTSMTSIYLTYQLSDRINPQAYIKTMLEKNRMVLIEDHLGSRKFKSVYILGKVPNGKVFGIIGVAYPDADKNLQRQIKEVVAAILIIFLVMFFILLALSYTASTNLTAPLKFIASKLKKTNLNAKNEEIYWKSNDEIGLLTNEYNRMIKKLEESREALSTSEKQTAWREMAKQVAHEIKNPLTPMKLSIQQLQRTLPADNDDTRKKIDRALESINEQIDNISDIANSFSEFAKMPVPRTEIFDLVSAVEKTVDLYSQSNQIYVQFETSAPNILVQGDKMILTRAVTNLIINGMQSVPPTRKPVIKVWVSEKEEMGMVEVKDNGVGIAEEVRKKVFIPNFSTKLGGSGLGLSMAKRGVEHAGGNIWFETVEGEGTSFFLELPKAKPTE</sequence>
<dbReference type="PRINTS" id="PR00344">
    <property type="entry name" value="BCTRLSENSOR"/>
</dbReference>
<reference key="1">
    <citation type="submission" date="2010-11" db="EMBL/GenBank/DDBJ databases">
        <title>The complete genome of Leadbetterella byssophila DSM 17132.</title>
        <authorList>
            <consortium name="US DOE Joint Genome Institute (JGI-PGF)"/>
            <person name="Lucas S."/>
            <person name="Copeland A."/>
            <person name="Lapidus A."/>
            <person name="Glavina del Rio T."/>
            <person name="Dalin E."/>
            <person name="Tice H."/>
            <person name="Bruce D."/>
            <person name="Goodwin L."/>
            <person name="Pitluck S."/>
            <person name="Kyrpides N."/>
            <person name="Mavromatis K."/>
            <person name="Ivanova N."/>
            <person name="Teshima H."/>
            <person name="Brettin T."/>
            <person name="Detter J.C."/>
            <person name="Han C."/>
            <person name="Tapia R."/>
            <person name="Land M."/>
            <person name="Hauser L."/>
            <person name="Markowitz V."/>
            <person name="Cheng J.-F."/>
            <person name="Hugenholtz P."/>
            <person name="Woyke T."/>
            <person name="Wu D."/>
            <person name="Tindall B."/>
            <person name="Pomrenke H.G."/>
            <person name="Brambilla E."/>
            <person name="Klenk H.-P."/>
            <person name="Eisen J.A."/>
        </authorList>
    </citation>
    <scope>NUCLEOTIDE SEQUENCE [LARGE SCALE GENOMIC DNA]</scope>
    <source>
        <strain>DSM 17132</strain>
    </source>
</reference>
<evidence type="ECO:0000259" key="15">
    <source>
        <dbReference type="PROSITE" id="PS50109"/>
    </source>
</evidence>
<accession>E4RWX3</accession>
<feature type="transmembrane region" description="Helical" evidence="14">
    <location>
        <begin position="445"/>
        <end position="463"/>
    </location>
</feature>
<evidence type="ECO:0000256" key="1">
    <source>
        <dbReference type="ARBA" id="ARBA00000085"/>
    </source>
</evidence>
<dbReference type="Gene3D" id="1.10.287.130">
    <property type="match status" value="1"/>
</dbReference>
<evidence type="ECO:0000256" key="9">
    <source>
        <dbReference type="ARBA" id="ARBA00022777"/>
    </source>
</evidence>
<evidence type="ECO:0000256" key="12">
    <source>
        <dbReference type="ARBA" id="ARBA00023012"/>
    </source>
</evidence>
<keyword evidence="6" id="KW-0808">Transferase</keyword>
<dbReference type="InterPro" id="IPR003661">
    <property type="entry name" value="HisK_dim/P_dom"/>
</dbReference>
<dbReference type="eggNOG" id="COG1835">
    <property type="taxonomic scope" value="Bacteria"/>
</dbReference>
<dbReference type="Pfam" id="PF02518">
    <property type="entry name" value="HATPase_c"/>
    <property type="match status" value="1"/>
</dbReference>
<proteinExistence type="predicted"/>
<dbReference type="CDD" id="cd00082">
    <property type="entry name" value="HisKA"/>
    <property type="match status" value="1"/>
</dbReference>
<feature type="transmembrane region" description="Helical" evidence="14">
    <location>
        <begin position="415"/>
        <end position="433"/>
    </location>
</feature>
<dbReference type="AlphaFoldDB" id="E4RWX3"/>
<dbReference type="Gene3D" id="6.10.340.10">
    <property type="match status" value="1"/>
</dbReference>
<keyword evidence="12" id="KW-0902">Two-component regulatory system</keyword>
<dbReference type="InterPro" id="IPR050398">
    <property type="entry name" value="HssS/ArlS-like"/>
</dbReference>
<dbReference type="HOGENOM" id="CLU_007177_0_0_10"/>
<name>E4RWX3_LEAB4</name>
<keyword evidence="5" id="KW-0597">Phosphoprotein</keyword>
<dbReference type="GO" id="GO:0005524">
    <property type="term" value="F:ATP binding"/>
    <property type="evidence" value="ECO:0007669"/>
    <property type="project" value="UniProtKB-KW"/>
</dbReference>
<dbReference type="GO" id="GO:0005886">
    <property type="term" value="C:plasma membrane"/>
    <property type="evidence" value="ECO:0007669"/>
    <property type="project" value="UniProtKB-SubCell"/>
</dbReference>
<dbReference type="PANTHER" id="PTHR45528">
    <property type="entry name" value="SENSOR HISTIDINE KINASE CPXA"/>
    <property type="match status" value="1"/>
</dbReference>
<dbReference type="Proteomes" id="UP000007435">
    <property type="component" value="Chromosome"/>
</dbReference>
<keyword evidence="11 14" id="KW-1133">Transmembrane helix</keyword>
<dbReference type="InterPro" id="IPR036097">
    <property type="entry name" value="HisK_dim/P_sf"/>
</dbReference>
<keyword evidence="13 14" id="KW-0472">Membrane</keyword>
<organism evidence="16 17">
    <name type="scientific">Leadbetterella byssophila (strain DSM 17132 / JCM 16389 / KACC 11308 / NBRC 106382 / 4M15)</name>
    <dbReference type="NCBI Taxonomy" id="649349"/>
    <lineage>
        <taxon>Bacteria</taxon>
        <taxon>Pseudomonadati</taxon>
        <taxon>Bacteroidota</taxon>
        <taxon>Cytophagia</taxon>
        <taxon>Cytophagales</taxon>
        <taxon>Leadbetterellaceae</taxon>
        <taxon>Leadbetterella</taxon>
    </lineage>
</organism>
<dbReference type="eggNOG" id="COG2770">
    <property type="taxonomic scope" value="Bacteria"/>
</dbReference>
<evidence type="ECO:0000256" key="5">
    <source>
        <dbReference type="ARBA" id="ARBA00022553"/>
    </source>
</evidence>
<evidence type="ECO:0000256" key="4">
    <source>
        <dbReference type="ARBA" id="ARBA00022475"/>
    </source>
</evidence>
<feature type="transmembrane region" description="Helical" evidence="14">
    <location>
        <begin position="912"/>
        <end position="934"/>
    </location>
</feature>
<dbReference type="PROSITE" id="PS50109">
    <property type="entry name" value="HIS_KIN"/>
    <property type="match status" value="1"/>
</dbReference>
<keyword evidence="8" id="KW-0547">Nucleotide-binding</keyword>
<comment type="subcellular location">
    <subcellularLocation>
        <location evidence="2">Cell membrane</location>
        <topology evidence="2">Multi-pass membrane protein</topology>
    </subcellularLocation>
</comment>
<evidence type="ECO:0000313" key="16">
    <source>
        <dbReference type="EMBL" id="ADQ17179.1"/>
    </source>
</evidence>
<dbReference type="SUPFAM" id="SSF55874">
    <property type="entry name" value="ATPase domain of HSP90 chaperone/DNA topoisomerase II/histidine kinase"/>
    <property type="match status" value="1"/>
</dbReference>
<keyword evidence="17" id="KW-1185">Reference proteome</keyword>
<dbReference type="SUPFAM" id="SSF47384">
    <property type="entry name" value="Homodimeric domain of signal transducing histidine kinase"/>
    <property type="match status" value="1"/>
</dbReference>
<gene>
    <name evidence="16" type="ordered locus">Lbys_1465</name>
</gene>
<evidence type="ECO:0000256" key="14">
    <source>
        <dbReference type="SAM" id="Phobius"/>
    </source>
</evidence>
<dbReference type="EC" id="2.7.13.3" evidence="3"/>
<dbReference type="Gene3D" id="3.30.565.10">
    <property type="entry name" value="Histidine kinase-like ATPase, C-terminal domain"/>
    <property type="match status" value="1"/>
</dbReference>
<dbReference type="eggNOG" id="COG5000">
    <property type="taxonomic scope" value="Bacteria"/>
</dbReference>
<keyword evidence="9 16" id="KW-0418">Kinase</keyword>
<protein>
    <recommendedName>
        <fullName evidence="3">histidine kinase</fullName>
        <ecNumber evidence="3">2.7.13.3</ecNumber>
    </recommendedName>
</protein>
<feature type="transmembrane region" description="Helical" evidence="14">
    <location>
        <begin position="275"/>
        <end position="297"/>
    </location>
</feature>
<keyword evidence="7 14" id="KW-0812">Transmembrane</keyword>
<evidence type="ECO:0000256" key="13">
    <source>
        <dbReference type="ARBA" id="ARBA00023136"/>
    </source>
</evidence>
<comment type="catalytic activity">
    <reaction evidence="1">
        <text>ATP + protein L-histidine = ADP + protein N-phospho-L-histidine.</text>
        <dbReference type="EC" id="2.7.13.3"/>
    </reaction>
</comment>
<dbReference type="InterPro" id="IPR005467">
    <property type="entry name" value="His_kinase_dom"/>
</dbReference>
<evidence type="ECO:0000256" key="3">
    <source>
        <dbReference type="ARBA" id="ARBA00012438"/>
    </source>
</evidence>
<dbReference type="STRING" id="649349.Lbys_1465"/>
<evidence type="ECO:0000313" key="17">
    <source>
        <dbReference type="Proteomes" id="UP000007435"/>
    </source>
</evidence>
<dbReference type="InterPro" id="IPR036890">
    <property type="entry name" value="HATPase_C_sf"/>
</dbReference>
<keyword evidence="10" id="KW-0067">ATP-binding</keyword>
<evidence type="ECO:0000256" key="6">
    <source>
        <dbReference type="ARBA" id="ARBA00022679"/>
    </source>
</evidence>
<keyword evidence="4" id="KW-1003">Cell membrane</keyword>
<evidence type="ECO:0000256" key="7">
    <source>
        <dbReference type="ARBA" id="ARBA00022692"/>
    </source>
</evidence>
<dbReference type="InterPro" id="IPR003594">
    <property type="entry name" value="HATPase_dom"/>
</dbReference>
<feature type="domain" description="Histidine kinase" evidence="15">
    <location>
        <begin position="1005"/>
        <end position="1216"/>
    </location>
</feature>
<feature type="transmembrane region" description="Helical" evidence="14">
    <location>
        <begin position="12"/>
        <end position="30"/>
    </location>
</feature>
<dbReference type="EMBL" id="CP002305">
    <property type="protein sequence ID" value="ADQ17179.1"/>
    <property type="molecule type" value="Genomic_DNA"/>
</dbReference>
<dbReference type="SMART" id="SM00388">
    <property type="entry name" value="HisKA"/>
    <property type="match status" value="1"/>
</dbReference>
<feature type="transmembrane region" description="Helical" evidence="14">
    <location>
        <begin position="361"/>
        <end position="380"/>
    </location>
</feature>
<reference evidence="16 17" key="2">
    <citation type="journal article" date="2011" name="Stand. Genomic Sci.">
        <title>Complete genome sequence of Leadbetterella byssophila type strain (4M15).</title>
        <authorList>
            <person name="Abt B."/>
            <person name="Teshima H."/>
            <person name="Lucas S."/>
            <person name="Lapidus A."/>
            <person name="Del Rio T.G."/>
            <person name="Nolan M."/>
            <person name="Tice H."/>
            <person name="Cheng J.F."/>
            <person name="Pitluck S."/>
            <person name="Liolios K."/>
            <person name="Pagani I."/>
            <person name="Ivanova N."/>
            <person name="Mavromatis K."/>
            <person name="Pati A."/>
            <person name="Tapia R."/>
            <person name="Han C."/>
            <person name="Goodwin L."/>
            <person name="Chen A."/>
            <person name="Palaniappan K."/>
            <person name="Land M."/>
            <person name="Hauser L."/>
            <person name="Chang Y.J."/>
            <person name="Jeffries C.D."/>
            <person name="Rohde M."/>
            <person name="Goker M."/>
            <person name="Tindall B.J."/>
            <person name="Detter J.C."/>
            <person name="Woyke T."/>
            <person name="Bristow J."/>
            <person name="Eisen J.A."/>
            <person name="Markowitz V."/>
            <person name="Hugenholtz P."/>
            <person name="Klenk H.P."/>
            <person name="Kyrpides N.C."/>
        </authorList>
    </citation>
    <scope>NUCLEOTIDE SEQUENCE [LARGE SCALE GENOMIC DNA]</scope>
    <source>
        <strain evidence="17">DSM 17132 / JCM 16389 / KACC 11308 / NBRC 106382 / 4M15</strain>
    </source>
</reference>
<dbReference type="GO" id="GO:0000155">
    <property type="term" value="F:phosphorelay sensor kinase activity"/>
    <property type="evidence" value="ECO:0007669"/>
    <property type="project" value="InterPro"/>
</dbReference>
<dbReference type="Pfam" id="PF00512">
    <property type="entry name" value="HisKA"/>
    <property type="match status" value="1"/>
</dbReference>
<evidence type="ECO:0000256" key="8">
    <source>
        <dbReference type="ARBA" id="ARBA00022741"/>
    </source>
</evidence>
<evidence type="ECO:0000256" key="10">
    <source>
        <dbReference type="ARBA" id="ARBA00022840"/>
    </source>
</evidence>
<feature type="transmembrane region" description="Helical" evidence="14">
    <location>
        <begin position="746"/>
        <end position="772"/>
    </location>
</feature>
<dbReference type="KEGG" id="lby:Lbys_1465"/>
<evidence type="ECO:0000256" key="2">
    <source>
        <dbReference type="ARBA" id="ARBA00004651"/>
    </source>
</evidence>
<feature type="transmembrane region" description="Helical" evidence="14">
    <location>
        <begin position="711"/>
        <end position="734"/>
    </location>
</feature>
<evidence type="ECO:0000256" key="11">
    <source>
        <dbReference type="ARBA" id="ARBA00022989"/>
    </source>
</evidence>
<feature type="transmembrane region" description="Helical" evidence="14">
    <location>
        <begin position="317"/>
        <end position="341"/>
    </location>
</feature>
<feature type="transmembrane region" description="Helical" evidence="14">
    <location>
        <begin position="235"/>
        <end position="255"/>
    </location>
</feature>
<dbReference type="InterPro" id="IPR004358">
    <property type="entry name" value="Sig_transdc_His_kin-like_C"/>
</dbReference>
<feature type="transmembrane region" description="Helical" evidence="14">
    <location>
        <begin position="205"/>
        <end position="223"/>
    </location>
</feature>